<dbReference type="RefSeq" id="WP_040988546.1">
    <property type="nucleotide sequence ID" value="NZ_JTKH01000006.1"/>
</dbReference>
<accession>A0A0C2P3A7</accession>
<proteinExistence type="predicted"/>
<reference evidence="1 2" key="1">
    <citation type="submission" date="2014-11" db="EMBL/GenBank/DDBJ databases">
        <title>Draft Genome Sequence of Vibrio piscirenalis strains CECT 8603T and CECT 8604, two marine Gammaproteobacterium isolated from cultured gilthead sea bream (Sparus aurata).</title>
        <authorList>
            <person name="Arahal D.R."/>
            <person name="Rodrigo-Torres L."/>
            <person name="Lucena T."/>
            <person name="Pujalte M.J."/>
        </authorList>
    </citation>
    <scope>NUCLEOTIDE SEQUENCE [LARGE SCALE GENOMIC DNA]</scope>
    <source>
        <strain evidence="1 2">DCR 1-4-2</strain>
    </source>
</reference>
<dbReference type="Proteomes" id="UP000031672">
    <property type="component" value="Unassembled WGS sequence"/>
</dbReference>
<dbReference type="AlphaFoldDB" id="A0A0C2P3A7"/>
<evidence type="ECO:0000313" key="1">
    <source>
        <dbReference type="EMBL" id="KII80932.1"/>
    </source>
</evidence>
<keyword evidence="2" id="KW-1185">Reference proteome</keyword>
<organism evidence="1 2">
    <name type="scientific">Vibrio renipiscarius</name>
    <dbReference type="NCBI Taxonomy" id="1461322"/>
    <lineage>
        <taxon>Bacteria</taxon>
        <taxon>Pseudomonadati</taxon>
        <taxon>Pseudomonadota</taxon>
        <taxon>Gammaproteobacteria</taxon>
        <taxon>Vibrionales</taxon>
        <taxon>Vibrionaceae</taxon>
        <taxon>Vibrio</taxon>
    </lineage>
</organism>
<gene>
    <name evidence="1" type="ORF">OJ16_06510</name>
</gene>
<sequence length="180" mass="21159">MEDQEKEKKKKEAAKNRSIREKRIVITGDSNAILEIKSFRKLYQLGSLVELVLSEDETVYCNQIVSEYALINLFDWTINNSRSKCSDEEKSLIKDAMNLIKKCKFISLDSKIEAEMLTDIAILEQEKPKVYQLTTTPEKLAKFEKIKKKSKQPTYFSLRTILKQRYQQRAFAFQKNCWKT</sequence>
<dbReference type="OrthoDB" id="9955850at2"/>
<comment type="caution">
    <text evidence="1">The sequence shown here is derived from an EMBL/GenBank/DDBJ whole genome shotgun (WGS) entry which is preliminary data.</text>
</comment>
<protein>
    <submittedName>
        <fullName evidence="1">Uncharacterized protein</fullName>
    </submittedName>
</protein>
<evidence type="ECO:0000313" key="2">
    <source>
        <dbReference type="Proteomes" id="UP000031672"/>
    </source>
</evidence>
<dbReference type="EMBL" id="JTKH01000006">
    <property type="protein sequence ID" value="KII80932.1"/>
    <property type="molecule type" value="Genomic_DNA"/>
</dbReference>
<dbReference type="STRING" id="1461322.OJ16_06510"/>
<name>A0A0C2P3A7_9VIBR</name>
<accession>A0A0C2JMX6</accession>